<accession>A0A6J5MV69</accession>
<keyword evidence="1" id="KW-0175">Coiled coil</keyword>
<gene>
    <name evidence="2" type="ORF">UFOVP533_37</name>
</gene>
<sequence length="202" mass="24053">MYGIALPEAQLLQMLHEFIGKHFRWVTFEHFNLAFELNAANELSKKCEHFGALSVSFIGDVLTHYKPHRDKANLQIQREIAESKEEQNKQLKESEMAVNDDSWRRMLAEDLQNYKKGKYTVIEIRAVSLMRWLEESKQINADTFTEEEYRLCKANAKKNVYFEQQLVQSMVDRMSDRKRMLLKESIQFEGMRELYKLYLSKQ</sequence>
<name>A0A6J5MV69_9CAUD</name>
<feature type="coiled-coil region" evidence="1">
    <location>
        <begin position="69"/>
        <end position="101"/>
    </location>
</feature>
<protein>
    <submittedName>
        <fullName evidence="2">Uncharacterized protein</fullName>
    </submittedName>
</protein>
<proteinExistence type="predicted"/>
<reference evidence="2" key="1">
    <citation type="submission" date="2020-04" db="EMBL/GenBank/DDBJ databases">
        <authorList>
            <person name="Chiriac C."/>
            <person name="Salcher M."/>
            <person name="Ghai R."/>
            <person name="Kavagutti S V."/>
        </authorList>
    </citation>
    <scope>NUCLEOTIDE SEQUENCE</scope>
</reference>
<evidence type="ECO:0000256" key="1">
    <source>
        <dbReference type="SAM" id="Coils"/>
    </source>
</evidence>
<organism evidence="2">
    <name type="scientific">uncultured Caudovirales phage</name>
    <dbReference type="NCBI Taxonomy" id="2100421"/>
    <lineage>
        <taxon>Viruses</taxon>
        <taxon>Duplodnaviria</taxon>
        <taxon>Heunggongvirae</taxon>
        <taxon>Uroviricota</taxon>
        <taxon>Caudoviricetes</taxon>
        <taxon>Peduoviridae</taxon>
        <taxon>Maltschvirus</taxon>
        <taxon>Maltschvirus maltsch</taxon>
    </lineage>
</organism>
<dbReference type="EMBL" id="LR796501">
    <property type="protein sequence ID" value="CAB4148976.1"/>
    <property type="molecule type" value="Genomic_DNA"/>
</dbReference>
<evidence type="ECO:0000313" key="2">
    <source>
        <dbReference type="EMBL" id="CAB4148976.1"/>
    </source>
</evidence>